<dbReference type="AlphaFoldDB" id="A0A839RXR9"/>
<comment type="pathway">
    <text evidence="1">Siderophore biosynthesis.</text>
</comment>
<dbReference type="PANTHER" id="PTHR34384:SF5">
    <property type="entry name" value="L-2,3-DIAMINOPROPANOATE--CITRATE LIGASE"/>
    <property type="match status" value="1"/>
</dbReference>
<protein>
    <submittedName>
        <fullName evidence="5">Siderophore synthetase component</fullName>
    </submittedName>
</protein>
<feature type="domain" description="Aerobactin siderophore biosynthesis IucA/IucC-like C-terminal" evidence="4">
    <location>
        <begin position="344"/>
        <end position="490"/>
    </location>
</feature>
<reference evidence="5 6" key="1">
    <citation type="submission" date="2020-08" db="EMBL/GenBank/DDBJ databases">
        <title>Genomic Encyclopedia of Type Strains, Phase III (KMG-III): the genomes of soil and plant-associated and newly described type strains.</title>
        <authorList>
            <person name="Whitman W."/>
        </authorList>
    </citation>
    <scope>NUCLEOTIDE SEQUENCE [LARGE SCALE GENOMIC DNA]</scope>
    <source>
        <strain evidence="5 6">CECT 8577</strain>
    </source>
</reference>
<dbReference type="Gene3D" id="6.10.250.3370">
    <property type="match status" value="1"/>
</dbReference>
<name>A0A839RXR9_9PSEU</name>
<evidence type="ECO:0000256" key="2">
    <source>
        <dbReference type="ARBA" id="ARBA00007832"/>
    </source>
</evidence>
<dbReference type="InterPro" id="IPR037455">
    <property type="entry name" value="LucA/IucC-like"/>
</dbReference>
<dbReference type="RefSeq" id="WP_183649132.1">
    <property type="nucleotide sequence ID" value="NZ_JACHWU010000001.1"/>
</dbReference>
<comment type="caution">
    <text evidence="5">The sequence shown here is derived from an EMBL/GenBank/DDBJ whole genome shotgun (WGS) entry which is preliminary data.</text>
</comment>
<dbReference type="GO" id="GO:0016881">
    <property type="term" value="F:acid-amino acid ligase activity"/>
    <property type="evidence" value="ECO:0007669"/>
    <property type="project" value="UniProtKB-ARBA"/>
</dbReference>
<evidence type="ECO:0000259" key="4">
    <source>
        <dbReference type="Pfam" id="PF06276"/>
    </source>
</evidence>
<evidence type="ECO:0000256" key="1">
    <source>
        <dbReference type="ARBA" id="ARBA00004924"/>
    </source>
</evidence>
<dbReference type="GO" id="GO:0019290">
    <property type="term" value="P:siderophore biosynthetic process"/>
    <property type="evidence" value="ECO:0007669"/>
    <property type="project" value="InterPro"/>
</dbReference>
<dbReference type="Pfam" id="PF06276">
    <property type="entry name" value="FhuF"/>
    <property type="match status" value="1"/>
</dbReference>
<dbReference type="InterPro" id="IPR022770">
    <property type="entry name" value="IucA/IucC-like_C"/>
</dbReference>
<sequence>MTASRPYPRAQQATIRRIVNAYLRENGLHDITAGPLTVPLPATGGVLRLTVTYASPTGHHDYAETPAHVIDTILHELERRTGFAGSRVLRAQIDGSIDRTARYLSQPSRFRPHDIDPMRESEQSVLFGHPFHPTPKSAEGFSDADLDAFAPELGVSFGLPYLAVARELVREEGDVTVPADVADVVPDGYVPIPVHPWQARHLRRNPAVQRLVGDESIVDLGPCGGEVYPTSSVRTVCDPAAEVTWKLPLHVRITNFVRNTPVEHLRRAADVARAITRLPAMHGFEVVAETGMCTLDPAAVGHDLAAEVNAVRRVAPDRRARVLAGLLDDPAVLAGRADRSGDVEEWLRRYVAIAQVPLLSAFAGHGVAFEAHVQNSLLHLDDDGMPARFLVRDMEGVAISRRHAEVLPPDSPALYDDEEAWRRLCYHAITNQLAHVVHALGRHTSTGERRLWTVAATELAYVPAADRLLDMPELPAKANLLSRFTQRGERPHYVRIPNPLWKAAVFHRTKPG</sequence>
<dbReference type="InterPro" id="IPR007310">
    <property type="entry name" value="Aerobactin_biosyn_IucA/IucC_N"/>
</dbReference>
<dbReference type="Pfam" id="PF04183">
    <property type="entry name" value="IucA_IucC"/>
    <property type="match status" value="1"/>
</dbReference>
<dbReference type="EMBL" id="JACHWU010000001">
    <property type="protein sequence ID" value="MBB3050246.1"/>
    <property type="molecule type" value="Genomic_DNA"/>
</dbReference>
<evidence type="ECO:0000313" key="6">
    <source>
        <dbReference type="Proteomes" id="UP000550714"/>
    </source>
</evidence>
<accession>A0A839RXR9</accession>
<evidence type="ECO:0000313" key="5">
    <source>
        <dbReference type="EMBL" id="MBB3050246.1"/>
    </source>
</evidence>
<proteinExistence type="inferred from homology"/>
<dbReference type="Proteomes" id="UP000550714">
    <property type="component" value="Unassembled WGS sequence"/>
</dbReference>
<gene>
    <name evidence="5" type="ORF">FHS23_001241</name>
</gene>
<dbReference type="PANTHER" id="PTHR34384">
    <property type="entry name" value="L-2,3-DIAMINOPROPANOATE--CITRATE LIGASE"/>
    <property type="match status" value="1"/>
</dbReference>
<evidence type="ECO:0000259" key="3">
    <source>
        <dbReference type="Pfam" id="PF04183"/>
    </source>
</evidence>
<keyword evidence="6" id="KW-1185">Reference proteome</keyword>
<organism evidence="5 6">
    <name type="scientific">Prauserella isguenensis</name>
    <dbReference type="NCBI Taxonomy" id="1470180"/>
    <lineage>
        <taxon>Bacteria</taxon>
        <taxon>Bacillati</taxon>
        <taxon>Actinomycetota</taxon>
        <taxon>Actinomycetes</taxon>
        <taxon>Pseudonocardiales</taxon>
        <taxon>Pseudonocardiaceae</taxon>
        <taxon>Prauserella</taxon>
    </lineage>
</organism>
<feature type="domain" description="Aerobactin siderophore biosynthesis IucA/IucC N-terminal" evidence="3">
    <location>
        <begin position="119"/>
        <end position="327"/>
    </location>
</feature>
<comment type="similarity">
    <text evidence="2">Belongs to the IucA/IucC family.</text>
</comment>
<dbReference type="Gene3D" id="1.10.510.40">
    <property type="match status" value="1"/>
</dbReference>